<feature type="compositionally biased region" description="Basic residues" evidence="5">
    <location>
        <begin position="1"/>
        <end position="10"/>
    </location>
</feature>
<reference evidence="7" key="1">
    <citation type="journal article" date="2023" name="Nat. Commun.">
        <title>Diploid and tetraploid genomes of Acorus and the evolution of monocots.</title>
        <authorList>
            <person name="Ma L."/>
            <person name="Liu K.W."/>
            <person name="Li Z."/>
            <person name="Hsiao Y.Y."/>
            <person name="Qi Y."/>
            <person name="Fu T."/>
            <person name="Tang G.D."/>
            <person name="Zhang D."/>
            <person name="Sun W.H."/>
            <person name="Liu D.K."/>
            <person name="Li Y."/>
            <person name="Chen G.Z."/>
            <person name="Liu X.D."/>
            <person name="Liao X.Y."/>
            <person name="Jiang Y.T."/>
            <person name="Yu X."/>
            <person name="Hao Y."/>
            <person name="Huang J."/>
            <person name="Zhao X.W."/>
            <person name="Ke S."/>
            <person name="Chen Y.Y."/>
            <person name="Wu W.L."/>
            <person name="Hsu J.L."/>
            <person name="Lin Y.F."/>
            <person name="Huang M.D."/>
            <person name="Li C.Y."/>
            <person name="Huang L."/>
            <person name="Wang Z.W."/>
            <person name="Zhao X."/>
            <person name="Zhong W.Y."/>
            <person name="Peng D.H."/>
            <person name="Ahmad S."/>
            <person name="Lan S."/>
            <person name="Zhang J.S."/>
            <person name="Tsai W.C."/>
            <person name="Van de Peer Y."/>
            <person name="Liu Z.J."/>
        </authorList>
    </citation>
    <scope>NUCLEOTIDE SEQUENCE</scope>
    <source>
        <strain evidence="7">SCP</strain>
    </source>
</reference>
<dbReference type="Gene3D" id="3.30.70.330">
    <property type="match status" value="4"/>
</dbReference>
<feature type="compositionally biased region" description="Basic and acidic residues" evidence="5">
    <location>
        <begin position="279"/>
        <end position="312"/>
    </location>
</feature>
<dbReference type="PROSITE" id="PS50102">
    <property type="entry name" value="RRM"/>
    <property type="match status" value="2"/>
</dbReference>
<feature type="domain" description="RRM" evidence="6">
    <location>
        <begin position="539"/>
        <end position="615"/>
    </location>
</feature>
<sequence>MSKRDRRKDKHGNFSESSKSNYKEETAARTRPFSVEEIMLRRKHKKSVEEVKVLFGEASESSKIKDAEREAAHSKPDGGYAEKKDNHLRMDKHVSEDTSKEIISKKEENKSIRVDHSKIKEKGNNDSEAHLRIKSSKDEGIRYKDSKSGKQIRPRKKVDDHVRVEMEGEAELKHTKASITVKERHVEREKKSHRESKRKHIEEADHQHRSEMDGAITKKHDSGRRRDSETLERKNRKKESSHYEESRSRRRRSRSRDREQDRDRSTSLSPRAYKQMSFRGRDYGDSSFHSTRDRSGRQYFNGDKHRISDNKKYASGGYRRYSGSGLGGYSPRKRRSEAAIKTPSPTVRSPEKKSGAWDLPPAEKDQTSFQSFQQAIPESVNQVPTAFTAVSIPLKSQPVDSSTTLSVTKSESIDSIQLTQGTHPTRRLYVENIPASASDKAVLECFNEFFMSSGVNHIQGANPCISCIVNKEKNQALVEFLTPEDATTALSFSGRSLSGSTIKIRRPKDIIDATTGVLEKPISTPVVDAISSVVKDSPNKIFVGGISNTLSSEMLVEICSAFGILKAYHFEDNEALDQSCAFLEYADHSITHKACAGLNGMKLGGNILTVVQATPDSYAEEIDESPPFYGIPEHAKPLLENPTRVLKFQNLFNQEDLSLMSEPELEEALEDIRLECARFGTVKSFNFVSYESSCAAASEEAKLGGDNYMVLDLQDPEVEVEKTESVENQNCSTTDNGKAMPPDDDQKTHIMDEVSDNEIFGNDAQPGPSTERKDSGESQDAETAKIEKYEVLEMVGESPVRDLNHEVDNSFSVTKEQKQASDEQQKPVTASEVERPSVTNNKNEKLACFTGVFKQGCVFVEFLRSEAACAAAHCLHGRFFGDKIVGVQYIDHGLYLARFTK</sequence>
<feature type="compositionally biased region" description="Basic and acidic residues" evidence="5">
    <location>
        <begin position="815"/>
        <end position="825"/>
    </location>
</feature>
<evidence type="ECO:0000259" key="6">
    <source>
        <dbReference type="PROSITE" id="PS50102"/>
    </source>
</evidence>
<feature type="compositionally biased region" description="Polar residues" evidence="5">
    <location>
        <begin position="726"/>
        <end position="736"/>
    </location>
</feature>
<reference evidence="7" key="2">
    <citation type="submission" date="2023-06" db="EMBL/GenBank/DDBJ databases">
        <authorList>
            <person name="Ma L."/>
            <person name="Liu K.-W."/>
            <person name="Li Z."/>
            <person name="Hsiao Y.-Y."/>
            <person name="Qi Y."/>
            <person name="Fu T."/>
            <person name="Tang G."/>
            <person name="Zhang D."/>
            <person name="Sun W.-H."/>
            <person name="Liu D.-K."/>
            <person name="Li Y."/>
            <person name="Chen G.-Z."/>
            <person name="Liu X.-D."/>
            <person name="Liao X.-Y."/>
            <person name="Jiang Y.-T."/>
            <person name="Yu X."/>
            <person name="Hao Y."/>
            <person name="Huang J."/>
            <person name="Zhao X.-W."/>
            <person name="Ke S."/>
            <person name="Chen Y.-Y."/>
            <person name="Wu W.-L."/>
            <person name="Hsu J.-L."/>
            <person name="Lin Y.-F."/>
            <person name="Huang M.-D."/>
            <person name="Li C.-Y."/>
            <person name="Huang L."/>
            <person name="Wang Z.-W."/>
            <person name="Zhao X."/>
            <person name="Zhong W.-Y."/>
            <person name="Peng D.-H."/>
            <person name="Ahmad S."/>
            <person name="Lan S."/>
            <person name="Zhang J.-S."/>
            <person name="Tsai W.-C."/>
            <person name="Van De Peer Y."/>
            <person name="Liu Z.-J."/>
        </authorList>
    </citation>
    <scope>NUCLEOTIDE SEQUENCE</scope>
    <source>
        <strain evidence="7">SCP</strain>
        <tissue evidence="7">Leaves</tissue>
    </source>
</reference>
<name>A0AAV9B474_ACOGR</name>
<protein>
    <recommendedName>
        <fullName evidence="6">RRM domain-containing protein</fullName>
    </recommendedName>
</protein>
<feature type="compositionally biased region" description="Basic and acidic residues" evidence="5">
    <location>
        <begin position="181"/>
        <end position="192"/>
    </location>
</feature>
<feature type="region of interest" description="Disordered" evidence="5">
    <location>
        <begin position="1"/>
        <end position="30"/>
    </location>
</feature>
<dbReference type="FunFam" id="3.30.70.330:FF:000879">
    <property type="entry name" value="Splicing factor U2af large subunit A"/>
    <property type="match status" value="1"/>
</dbReference>
<feature type="compositionally biased region" description="Basic and acidic residues" evidence="5">
    <location>
        <begin position="157"/>
        <end position="174"/>
    </location>
</feature>
<feature type="compositionally biased region" description="Basic and acidic residues" evidence="5">
    <location>
        <begin position="349"/>
        <end position="364"/>
    </location>
</feature>
<organism evidence="7 8">
    <name type="scientific">Acorus gramineus</name>
    <name type="common">Dwarf sweet flag</name>
    <dbReference type="NCBI Taxonomy" id="55184"/>
    <lineage>
        <taxon>Eukaryota</taxon>
        <taxon>Viridiplantae</taxon>
        <taxon>Streptophyta</taxon>
        <taxon>Embryophyta</taxon>
        <taxon>Tracheophyta</taxon>
        <taxon>Spermatophyta</taxon>
        <taxon>Magnoliopsida</taxon>
        <taxon>Liliopsida</taxon>
        <taxon>Acoraceae</taxon>
        <taxon>Acorus</taxon>
    </lineage>
</organism>
<keyword evidence="1" id="KW-0507">mRNA processing</keyword>
<dbReference type="PANTHER" id="PTHR23139">
    <property type="entry name" value="RNA-BINDING PROTEIN"/>
    <property type="match status" value="1"/>
</dbReference>
<feature type="region of interest" description="Disordered" evidence="5">
    <location>
        <begin position="54"/>
        <end position="364"/>
    </location>
</feature>
<feature type="compositionally biased region" description="Basic and acidic residues" evidence="5">
    <location>
        <begin position="770"/>
        <end position="786"/>
    </location>
</feature>
<keyword evidence="8" id="KW-1185">Reference proteome</keyword>
<keyword evidence="3" id="KW-0508">mRNA splicing</keyword>
<feature type="compositionally biased region" description="Basic and acidic residues" evidence="5">
    <location>
        <begin position="60"/>
        <end position="148"/>
    </location>
</feature>
<dbReference type="InterPro" id="IPR000504">
    <property type="entry name" value="RRM_dom"/>
</dbReference>
<dbReference type="AlphaFoldDB" id="A0AAV9B474"/>
<evidence type="ECO:0000256" key="1">
    <source>
        <dbReference type="ARBA" id="ARBA00022664"/>
    </source>
</evidence>
<feature type="compositionally biased region" description="Basic and acidic residues" evidence="5">
    <location>
        <begin position="200"/>
        <end position="247"/>
    </location>
</feature>
<dbReference type="GO" id="GO:0003723">
    <property type="term" value="F:RNA binding"/>
    <property type="evidence" value="ECO:0007669"/>
    <property type="project" value="UniProtKB-UniRule"/>
</dbReference>
<comment type="caution">
    <text evidence="7">The sequence shown here is derived from an EMBL/GenBank/DDBJ whole genome shotgun (WGS) entry which is preliminary data.</text>
</comment>
<dbReference type="GO" id="GO:0006397">
    <property type="term" value="P:mRNA processing"/>
    <property type="evidence" value="ECO:0007669"/>
    <property type="project" value="UniProtKB-KW"/>
</dbReference>
<dbReference type="SMART" id="SM00360">
    <property type="entry name" value="RRM"/>
    <property type="match status" value="2"/>
</dbReference>
<keyword evidence="2 4" id="KW-0694">RNA-binding</keyword>
<evidence type="ECO:0000313" key="7">
    <source>
        <dbReference type="EMBL" id="KAK1271180.1"/>
    </source>
</evidence>
<feature type="compositionally biased region" description="Basic and acidic residues" evidence="5">
    <location>
        <begin position="256"/>
        <end position="265"/>
    </location>
</feature>
<dbReference type="Proteomes" id="UP001179952">
    <property type="component" value="Unassembled WGS sequence"/>
</dbReference>
<dbReference type="InterPro" id="IPR012677">
    <property type="entry name" value="Nucleotide-bd_a/b_plait_sf"/>
</dbReference>
<dbReference type="InterPro" id="IPR035979">
    <property type="entry name" value="RBD_domain_sf"/>
</dbReference>
<evidence type="ECO:0000313" key="8">
    <source>
        <dbReference type="Proteomes" id="UP001179952"/>
    </source>
</evidence>
<dbReference type="Pfam" id="PF00076">
    <property type="entry name" value="RRM_1"/>
    <property type="match status" value="1"/>
</dbReference>
<feature type="region of interest" description="Disordered" evidence="5">
    <location>
        <begin position="723"/>
        <end position="786"/>
    </location>
</feature>
<dbReference type="SUPFAM" id="SSF54928">
    <property type="entry name" value="RNA-binding domain, RBD"/>
    <property type="match status" value="3"/>
</dbReference>
<feature type="domain" description="RRM" evidence="6">
    <location>
        <begin position="426"/>
        <end position="509"/>
    </location>
</feature>
<evidence type="ECO:0000256" key="3">
    <source>
        <dbReference type="ARBA" id="ARBA00023187"/>
    </source>
</evidence>
<dbReference type="GO" id="GO:0008380">
    <property type="term" value="P:RNA splicing"/>
    <property type="evidence" value="ECO:0007669"/>
    <property type="project" value="UniProtKB-KW"/>
</dbReference>
<evidence type="ECO:0000256" key="2">
    <source>
        <dbReference type="ARBA" id="ARBA00022884"/>
    </source>
</evidence>
<gene>
    <name evidence="7" type="ORF">QJS04_geneDACA019989</name>
</gene>
<feature type="compositionally biased region" description="Low complexity" evidence="5">
    <location>
        <begin position="313"/>
        <end position="323"/>
    </location>
</feature>
<evidence type="ECO:0000256" key="5">
    <source>
        <dbReference type="SAM" id="MobiDB-lite"/>
    </source>
</evidence>
<feature type="region of interest" description="Disordered" evidence="5">
    <location>
        <begin position="811"/>
        <end position="837"/>
    </location>
</feature>
<accession>A0AAV9B474</accession>
<dbReference type="EMBL" id="JAUJYN010000005">
    <property type="protein sequence ID" value="KAK1271180.1"/>
    <property type="molecule type" value="Genomic_DNA"/>
</dbReference>
<evidence type="ECO:0000256" key="4">
    <source>
        <dbReference type="PROSITE-ProRule" id="PRU00176"/>
    </source>
</evidence>
<proteinExistence type="predicted"/>